<organism evidence="2 3">
    <name type="scientific">Oxobacter pfennigii</name>
    <dbReference type="NCBI Taxonomy" id="36849"/>
    <lineage>
        <taxon>Bacteria</taxon>
        <taxon>Bacillati</taxon>
        <taxon>Bacillota</taxon>
        <taxon>Clostridia</taxon>
        <taxon>Eubacteriales</taxon>
        <taxon>Clostridiaceae</taxon>
        <taxon>Oxobacter</taxon>
    </lineage>
</organism>
<comment type="caution">
    <text evidence="2">The sequence shown here is derived from an EMBL/GenBank/DDBJ whole genome shotgun (WGS) entry which is preliminary data.</text>
</comment>
<protein>
    <submittedName>
        <fullName evidence="2">Bacteriophage replication protein O</fullName>
    </submittedName>
</protein>
<name>A0A0P8Y8H0_9CLOT</name>
<dbReference type="AlphaFoldDB" id="A0A0P8Y8H0"/>
<evidence type="ECO:0000313" key="3">
    <source>
        <dbReference type="Proteomes" id="UP000050326"/>
    </source>
</evidence>
<dbReference type="NCBIfam" id="TIGR01610">
    <property type="entry name" value="phage_O_Nterm"/>
    <property type="match status" value="1"/>
</dbReference>
<dbReference type="Gene3D" id="1.10.10.10">
    <property type="entry name" value="Winged helix-like DNA-binding domain superfamily/Winged helix DNA-binding domain"/>
    <property type="match status" value="1"/>
</dbReference>
<evidence type="ECO:0000259" key="1">
    <source>
        <dbReference type="Pfam" id="PF04492"/>
    </source>
</evidence>
<keyword evidence="3" id="KW-1185">Reference proteome</keyword>
<evidence type="ECO:0000313" key="2">
    <source>
        <dbReference type="EMBL" id="KPU43014.1"/>
    </source>
</evidence>
<dbReference type="OrthoDB" id="3199595at2"/>
<dbReference type="EMBL" id="LKET01000045">
    <property type="protein sequence ID" value="KPU43014.1"/>
    <property type="molecule type" value="Genomic_DNA"/>
</dbReference>
<dbReference type="GO" id="GO:0006260">
    <property type="term" value="P:DNA replication"/>
    <property type="evidence" value="ECO:0007669"/>
    <property type="project" value="InterPro"/>
</dbReference>
<dbReference type="InterPro" id="IPR006497">
    <property type="entry name" value="Phage_lambda_VrpO_N"/>
</dbReference>
<feature type="domain" description="Bacteriophage lambda Replication protein O N-terminal" evidence="1">
    <location>
        <begin position="26"/>
        <end position="125"/>
    </location>
</feature>
<reference evidence="2 3" key="1">
    <citation type="submission" date="2015-09" db="EMBL/GenBank/DDBJ databases">
        <title>Genome sequence of Oxobacter pfennigii DSM 3222.</title>
        <authorList>
            <person name="Poehlein A."/>
            <person name="Bengelsdorf F.R."/>
            <person name="Schiel-Bengelsdorf B."/>
            <person name="Duerre P."/>
            <person name="Daniel R."/>
        </authorList>
    </citation>
    <scope>NUCLEOTIDE SEQUENCE [LARGE SCALE GENOMIC DNA]</scope>
    <source>
        <strain evidence="2 3">DSM 3222</strain>
    </source>
</reference>
<dbReference type="STRING" id="36849.OXPF_34460"/>
<proteinExistence type="predicted"/>
<dbReference type="RefSeq" id="WP_054876441.1">
    <property type="nucleotide sequence ID" value="NZ_LKET01000045.1"/>
</dbReference>
<gene>
    <name evidence="2" type="ORF">OXPF_34460</name>
</gene>
<sequence>MDYYNFIISIEIEDIKGKVGECMSKPQLEDGYTKIANELLEQIYKLPLNGTQFRIIAVIIRYTYGYSRKEHEMSESFISSNSGIYKRQVQRALKELIESKIITVVKEASFNSSRVIAINKNYAEWCLKKHQVTKKTSDDVIDAQPGDKKDVSPGVQKDTHIKKIYKENNKENNILSTELTPYTEIMDMFNRICTTLPQIKGITGNRKSSTRSRWKEHPDINFFKQLFETVDKSQFLSGRNDKWKGCCFDWIMKPSNLQKIIEGNYDNKSDKVNDVFDFDFKGIRR</sequence>
<dbReference type="InterPro" id="IPR036388">
    <property type="entry name" value="WH-like_DNA-bd_sf"/>
</dbReference>
<dbReference type="Proteomes" id="UP000050326">
    <property type="component" value="Unassembled WGS sequence"/>
</dbReference>
<dbReference type="Pfam" id="PF04492">
    <property type="entry name" value="Phage_rep_O"/>
    <property type="match status" value="1"/>
</dbReference>
<accession>A0A0P8Y8H0</accession>